<dbReference type="AlphaFoldDB" id="A0A173N0E6"/>
<dbReference type="GO" id="GO:0016740">
    <property type="term" value="F:transferase activity"/>
    <property type="evidence" value="ECO:0007669"/>
    <property type="project" value="UniProtKB-KW"/>
</dbReference>
<evidence type="ECO:0000313" key="1">
    <source>
        <dbReference type="EMBL" id="BAV13182.1"/>
    </source>
</evidence>
<dbReference type="Pfam" id="PF13692">
    <property type="entry name" value="Glyco_trans_1_4"/>
    <property type="match status" value="1"/>
</dbReference>
<organism evidence="1">
    <name type="scientific">Clostridium cellulovorans</name>
    <dbReference type="NCBI Taxonomy" id="1493"/>
    <lineage>
        <taxon>Bacteria</taxon>
        <taxon>Bacillati</taxon>
        <taxon>Bacillota</taxon>
        <taxon>Clostridia</taxon>
        <taxon>Eubacteriales</taxon>
        <taxon>Clostridiaceae</taxon>
        <taxon>Clostridium</taxon>
    </lineage>
</organism>
<proteinExistence type="predicted"/>
<reference evidence="1" key="1">
    <citation type="submission" date="2009-04" db="EMBL/GenBank/DDBJ databases">
        <title>Clostridium cellulovorans cellulosomal and noncellulosomal genes.</title>
        <authorList>
            <person name="Tamaru Y."/>
        </authorList>
    </citation>
    <scope>NUCLEOTIDE SEQUENCE</scope>
</reference>
<name>A0A173N0E6_CLOCL</name>
<protein>
    <submittedName>
        <fullName evidence="1">Glycosyl transferase</fullName>
    </submittedName>
</protein>
<dbReference type="EMBL" id="AB499283">
    <property type="protein sequence ID" value="BAV13182.1"/>
    <property type="molecule type" value="Genomic_DNA"/>
</dbReference>
<dbReference type="Gene3D" id="3.40.50.2000">
    <property type="entry name" value="Glycogen Phosphorylase B"/>
    <property type="match status" value="1"/>
</dbReference>
<gene>
    <name evidence="1" type="primary">GlyGT1H</name>
</gene>
<accession>A0A173N0E6</accession>
<dbReference type="SUPFAM" id="SSF53756">
    <property type="entry name" value="UDP-Glycosyltransferase/glycogen phosphorylase"/>
    <property type="match status" value="1"/>
</dbReference>
<keyword evidence="1" id="KW-0808">Transferase</keyword>
<sequence>MNISAEEEQIKQFCNNIFELGLENIDLKDEDVFKATVGALSYNCRRLENDKSLVALQQICTDERVDIKKRVFIFWQLVIMKFKNNICNEEKLDLEYVYKAIFESVKAKVDSLERIELEDRNRNIVVLMTNQFLGYQHSPTKVLLSIAKAIETIDDEVDEIHIFNTNELPNTIECLFEGSTPSAFLDNTDEQLQGTYQDAQLSRCKIVYKQNGKGPFRIENLKDMTKTIYNLKPKYAISVGGTCLLADICNEFLDVYTFSLSNDLPIANTKYLAVGGSVTEVKEYKYNEKQNALEIPFLFEIVKEDKNYTYPREQLGFAENQFIIAVVGNRLENEINHKFLDLCINLLESNQDAGIALVGKYNKELLEDKVPKEILDRFYLLGYKSDLLALLRSTNLYLNPIRQGGGLSAVAAMSISLPVISTSYGDVGKYLNRDFIIADYDEALTVITHMIDDKRFYEYKCRKMKSWYSRFSGNSLEKFINYINNKS</sequence>
<dbReference type="OMA" id="DDICGEN"/>